<comment type="subcellular location">
    <subcellularLocation>
        <location evidence="1">Secreted</location>
    </subcellularLocation>
</comment>
<protein>
    <recommendedName>
        <fullName evidence="5">NELL2-interacting cell ontogeny regulator 1</fullName>
    </recommendedName>
</protein>
<evidence type="ECO:0000256" key="6">
    <source>
        <dbReference type="ARBA" id="ARBA00046322"/>
    </source>
</evidence>
<comment type="similarity">
    <text evidence="6">Belongs to the NICOL family.</text>
</comment>
<dbReference type="GeneTree" id="ENSGT00390000013043"/>
<dbReference type="InterPro" id="IPR028147">
    <property type="entry name" value="NICOL"/>
</dbReference>
<organism evidence="8 9">
    <name type="scientific">Sarcophilus harrisii</name>
    <name type="common">Tasmanian devil</name>
    <name type="synonym">Sarcophilus laniarius</name>
    <dbReference type="NCBI Taxonomy" id="9305"/>
    <lineage>
        <taxon>Eukaryota</taxon>
        <taxon>Metazoa</taxon>
        <taxon>Chordata</taxon>
        <taxon>Craniata</taxon>
        <taxon>Vertebrata</taxon>
        <taxon>Euteleostomi</taxon>
        <taxon>Mammalia</taxon>
        <taxon>Metatheria</taxon>
        <taxon>Dasyuromorphia</taxon>
        <taxon>Dasyuridae</taxon>
        <taxon>Sarcophilus</taxon>
    </lineage>
</organism>
<dbReference type="Proteomes" id="UP000007648">
    <property type="component" value="Unassembled WGS sequence"/>
</dbReference>
<dbReference type="GO" id="GO:0003723">
    <property type="term" value="F:RNA binding"/>
    <property type="evidence" value="ECO:0007669"/>
    <property type="project" value="UniProtKB-KW"/>
</dbReference>
<dbReference type="Ensembl" id="ENSSHAT00000034583.1">
    <property type="protein sequence ID" value="ENSSHAP00000038344.1"/>
    <property type="gene ID" value="ENSSHAG00000023580.1"/>
</dbReference>
<sequence length="237" mass="26392">RGKRKRKECSRDRAGGEAPLTFLRLLPPRQKRGFVWRRNGTWGATLTRPERPRADVTRPGRTCSRADVTRPGRTCSRADVTRPGRTCSRADVTRPGRIAPADVTRPGRTAPADPHPRRPGRRAGAGLVSQSPSFFPDLRAVQPSLGTCGGQGRRQVQGGGARTPPLLIFLRQLSVELSDPRRRDKPGRPCVDCHAFEFMQRALQDLKKTAYNLDTRTETLLLQAERRALCECWPAVS</sequence>
<reference evidence="8" key="2">
    <citation type="submission" date="2025-08" db="UniProtKB">
        <authorList>
            <consortium name="Ensembl"/>
        </authorList>
    </citation>
    <scope>IDENTIFICATION</scope>
</reference>
<gene>
    <name evidence="8" type="primary">NICOL1</name>
</gene>
<dbReference type="PANTHER" id="PTHR35451">
    <property type="entry name" value="NEUROPEPTIDE-LIKE PROTEIN C4ORF48"/>
    <property type="match status" value="1"/>
</dbReference>
<dbReference type="PANTHER" id="PTHR35451:SF1">
    <property type="entry name" value="NEUROPEPTIDE-LIKE PROTEIN C4ORF48"/>
    <property type="match status" value="1"/>
</dbReference>
<dbReference type="GO" id="GO:0005576">
    <property type="term" value="C:extracellular region"/>
    <property type="evidence" value="ECO:0007669"/>
    <property type="project" value="UniProtKB-SubCell"/>
</dbReference>
<reference evidence="8" key="3">
    <citation type="submission" date="2025-09" db="UniProtKB">
        <authorList>
            <consortium name="Ensembl"/>
        </authorList>
    </citation>
    <scope>IDENTIFICATION</scope>
</reference>
<name>A0A7N4PIU9_SARHA</name>
<evidence type="ECO:0000256" key="3">
    <source>
        <dbReference type="ARBA" id="ARBA00022729"/>
    </source>
</evidence>
<keyword evidence="4" id="KW-0694">RNA-binding</keyword>
<keyword evidence="9" id="KW-1185">Reference proteome</keyword>
<evidence type="ECO:0000256" key="5">
    <source>
        <dbReference type="ARBA" id="ARBA00040520"/>
    </source>
</evidence>
<dbReference type="Pfam" id="PF15161">
    <property type="entry name" value="Neuropep_like"/>
    <property type="match status" value="1"/>
</dbReference>
<feature type="region of interest" description="Disordered" evidence="7">
    <location>
        <begin position="51"/>
        <end position="127"/>
    </location>
</feature>
<reference evidence="8 9" key="1">
    <citation type="journal article" date="2011" name="Proc. Natl. Acad. Sci. U.S.A.">
        <title>Genetic diversity and population structure of the endangered marsupial Sarcophilus harrisii (Tasmanian devil).</title>
        <authorList>
            <person name="Miller W."/>
            <person name="Hayes V.M."/>
            <person name="Ratan A."/>
            <person name="Petersen D.C."/>
            <person name="Wittekindt N.E."/>
            <person name="Miller J."/>
            <person name="Walenz B."/>
            <person name="Knight J."/>
            <person name="Qi J."/>
            <person name="Zhao F."/>
            <person name="Wang Q."/>
            <person name="Bedoya-Reina O.C."/>
            <person name="Katiyar N."/>
            <person name="Tomsho L.P."/>
            <person name="Kasson L.M."/>
            <person name="Hardie R.A."/>
            <person name="Woodbridge P."/>
            <person name="Tindall E.A."/>
            <person name="Bertelsen M.F."/>
            <person name="Dixon D."/>
            <person name="Pyecroft S."/>
            <person name="Helgen K.M."/>
            <person name="Lesk A.M."/>
            <person name="Pringle T.H."/>
            <person name="Patterson N."/>
            <person name="Zhang Y."/>
            <person name="Kreiss A."/>
            <person name="Woods G.M."/>
            <person name="Jones M.E."/>
            <person name="Schuster S.C."/>
        </authorList>
    </citation>
    <scope>NUCLEOTIDE SEQUENCE [LARGE SCALE GENOMIC DNA]</scope>
</reference>
<dbReference type="InParanoid" id="A0A7N4PIU9"/>
<proteinExistence type="inferred from homology"/>
<evidence type="ECO:0000256" key="2">
    <source>
        <dbReference type="ARBA" id="ARBA00022525"/>
    </source>
</evidence>
<accession>A0A7N4PIU9</accession>
<evidence type="ECO:0000256" key="1">
    <source>
        <dbReference type="ARBA" id="ARBA00004613"/>
    </source>
</evidence>
<keyword evidence="2" id="KW-0964">Secreted</keyword>
<dbReference type="AlphaFoldDB" id="A0A7N4PIU9"/>
<evidence type="ECO:0000313" key="8">
    <source>
        <dbReference type="Ensembl" id="ENSSHAP00000038344.1"/>
    </source>
</evidence>
<keyword evidence="3" id="KW-0732">Signal</keyword>
<evidence type="ECO:0000256" key="7">
    <source>
        <dbReference type="SAM" id="MobiDB-lite"/>
    </source>
</evidence>
<evidence type="ECO:0000313" key="9">
    <source>
        <dbReference type="Proteomes" id="UP000007648"/>
    </source>
</evidence>
<evidence type="ECO:0000256" key="4">
    <source>
        <dbReference type="ARBA" id="ARBA00022884"/>
    </source>
</evidence>